<reference evidence="2" key="1">
    <citation type="submission" date="2016-05" db="EMBL/GenBank/DDBJ databases">
        <authorList>
            <person name="Naeem Raeece"/>
        </authorList>
    </citation>
    <scope>NUCLEOTIDE SEQUENCE [LARGE SCALE GENOMIC DNA]</scope>
</reference>
<name>A0A1A8WMI2_PLAOA</name>
<protein>
    <submittedName>
        <fullName evidence="1">Uncharacterized protein</fullName>
    </submittedName>
</protein>
<evidence type="ECO:0000313" key="1">
    <source>
        <dbReference type="EMBL" id="SBS93428.1"/>
    </source>
</evidence>
<dbReference type="AlphaFoldDB" id="A0A1A8WMI2"/>
<sequence length="71" mass="8404">MELLLLCQCLYWVLSDYRRGCKFLNLFLKKICSTQKVKHSKCAHGENWANVHNYLRRKGNLDKNGYKHMGS</sequence>
<evidence type="ECO:0000313" key="2">
    <source>
        <dbReference type="Proteomes" id="UP000078546"/>
    </source>
</evidence>
<gene>
    <name evidence="1" type="ORF">POVCU1_025630</name>
</gene>
<organism evidence="1 2">
    <name type="scientific">Plasmodium ovale curtisi</name>
    <dbReference type="NCBI Taxonomy" id="864141"/>
    <lineage>
        <taxon>Eukaryota</taxon>
        <taxon>Sar</taxon>
        <taxon>Alveolata</taxon>
        <taxon>Apicomplexa</taxon>
        <taxon>Aconoidasida</taxon>
        <taxon>Haemosporida</taxon>
        <taxon>Plasmodiidae</taxon>
        <taxon>Plasmodium</taxon>
        <taxon>Plasmodium (Plasmodium)</taxon>
    </lineage>
</organism>
<dbReference type="EMBL" id="FLQV01000469">
    <property type="protein sequence ID" value="SBS93428.1"/>
    <property type="molecule type" value="Genomic_DNA"/>
</dbReference>
<dbReference type="Proteomes" id="UP000078546">
    <property type="component" value="Unassembled WGS sequence"/>
</dbReference>
<proteinExistence type="predicted"/>
<accession>A0A1A8WMI2</accession>